<accession>A0A915L6S9</accession>
<feature type="region of interest" description="Disordered" evidence="1">
    <location>
        <begin position="396"/>
        <end position="426"/>
    </location>
</feature>
<evidence type="ECO:0000313" key="2">
    <source>
        <dbReference type="Proteomes" id="UP000887565"/>
    </source>
</evidence>
<feature type="compositionally biased region" description="Basic and acidic residues" evidence="1">
    <location>
        <begin position="414"/>
        <end position="426"/>
    </location>
</feature>
<organism evidence="2 3">
    <name type="scientific">Romanomermis culicivorax</name>
    <name type="common">Nematode worm</name>
    <dbReference type="NCBI Taxonomy" id="13658"/>
    <lineage>
        <taxon>Eukaryota</taxon>
        <taxon>Metazoa</taxon>
        <taxon>Ecdysozoa</taxon>
        <taxon>Nematoda</taxon>
        <taxon>Enoplea</taxon>
        <taxon>Dorylaimia</taxon>
        <taxon>Mermithida</taxon>
        <taxon>Mermithoidea</taxon>
        <taxon>Mermithidae</taxon>
        <taxon>Romanomermis</taxon>
    </lineage>
</organism>
<reference evidence="3" key="1">
    <citation type="submission" date="2022-11" db="UniProtKB">
        <authorList>
            <consortium name="WormBaseParasite"/>
        </authorList>
    </citation>
    <scope>IDENTIFICATION</scope>
</reference>
<dbReference type="Proteomes" id="UP000887565">
    <property type="component" value="Unplaced"/>
</dbReference>
<dbReference type="AlphaFoldDB" id="A0A915L6S9"/>
<protein>
    <submittedName>
        <fullName evidence="3">Uncharacterized protein</fullName>
    </submittedName>
</protein>
<keyword evidence="2" id="KW-1185">Reference proteome</keyword>
<feature type="region of interest" description="Disordered" evidence="1">
    <location>
        <begin position="281"/>
        <end position="306"/>
    </location>
</feature>
<evidence type="ECO:0000256" key="1">
    <source>
        <dbReference type="SAM" id="MobiDB-lite"/>
    </source>
</evidence>
<name>A0A915L6S9_ROMCU</name>
<sequence length="426" mass="47308">MHGSVPNINLQNAKLYWHQAAKPKEIRQAAFSSNTHYPVCTESHLQNYTRDGQEVMKCLSLKSGNCLAFYLELAAILLPSEPQNPLKIGYMHGKTNSDLCHCDLEKQRLQDFTPGLLYPKMAEANPMDYHRAYAWPNPFVIKWELVTKSFQERTLASDMPGYTLTYTPAGEFISKVLLNHPSTSQTAQAGGSRQVRAQQQAPALVVKMQLPEIATVATQAAAVIVVAPLQGQPGAPQQVVVIQPQTAAEIEPKVVTIMQSMPLAPAALPAKVKQLLPKIWASDSESSSEEEEGGILEARSQTMEDKDSIEAKMLQQGIEEEKVQTLIDETAAKMWGIDVRLDKMHETAQEIAVQPKDAKARDVQAKCEAPQAKIQEQKRLMQGEFLHQQAIQKRLKEQSYSDDNSNSAVAATELMKRGRLQEEGIQ</sequence>
<dbReference type="WBParaSite" id="nRc.2.0.1.t46719-RA">
    <property type="protein sequence ID" value="nRc.2.0.1.t46719-RA"/>
    <property type="gene ID" value="nRc.2.0.1.g46719"/>
</dbReference>
<evidence type="ECO:0000313" key="3">
    <source>
        <dbReference type="WBParaSite" id="nRc.2.0.1.t46719-RA"/>
    </source>
</evidence>
<proteinExistence type="predicted"/>